<keyword evidence="8" id="KW-1185">Reference proteome</keyword>
<proteinExistence type="predicted"/>
<evidence type="ECO:0000256" key="2">
    <source>
        <dbReference type="ARBA" id="ARBA00023015"/>
    </source>
</evidence>
<keyword evidence="1" id="KW-0678">Repressor</keyword>
<evidence type="ECO:0000259" key="6">
    <source>
        <dbReference type="PROSITE" id="PS50937"/>
    </source>
</evidence>
<keyword evidence="2" id="KW-0805">Transcription regulation</keyword>
<evidence type="ECO:0000256" key="3">
    <source>
        <dbReference type="ARBA" id="ARBA00023125"/>
    </source>
</evidence>
<accession>A0A9X7Z885</accession>
<name>A0A9X7Z885_9BACL</name>
<dbReference type="InterPro" id="IPR000551">
    <property type="entry name" value="MerR-type_HTH_dom"/>
</dbReference>
<dbReference type="EMBL" id="CP071182">
    <property type="protein sequence ID" value="QSO49352.1"/>
    <property type="molecule type" value="Genomic_DNA"/>
</dbReference>
<keyword evidence="5" id="KW-0175">Coiled coil</keyword>
<dbReference type="PANTHER" id="PTHR30204:SF69">
    <property type="entry name" value="MERR-FAMILY TRANSCRIPTIONAL REGULATOR"/>
    <property type="match status" value="1"/>
</dbReference>
<keyword evidence="3" id="KW-0238">DNA-binding</keyword>
<dbReference type="KEGG" id="afx:JZ786_10745"/>
<evidence type="ECO:0000313" key="7">
    <source>
        <dbReference type="EMBL" id="QSO49352.1"/>
    </source>
</evidence>
<dbReference type="SUPFAM" id="SSF46955">
    <property type="entry name" value="Putative DNA-binding domain"/>
    <property type="match status" value="1"/>
</dbReference>
<evidence type="ECO:0000256" key="1">
    <source>
        <dbReference type="ARBA" id="ARBA00022491"/>
    </source>
</evidence>
<protein>
    <submittedName>
        <fullName evidence="7">MerR family transcriptional regulator</fullName>
    </submittedName>
</protein>
<dbReference type="InterPro" id="IPR047057">
    <property type="entry name" value="MerR_fam"/>
</dbReference>
<dbReference type="PROSITE" id="PS50937">
    <property type="entry name" value="HTH_MERR_2"/>
    <property type="match status" value="1"/>
</dbReference>
<evidence type="ECO:0000256" key="5">
    <source>
        <dbReference type="SAM" id="Coils"/>
    </source>
</evidence>
<organism evidence="7 8">
    <name type="scientific">Alicyclobacillus mengziensis</name>
    <dbReference type="NCBI Taxonomy" id="2931921"/>
    <lineage>
        <taxon>Bacteria</taxon>
        <taxon>Bacillati</taxon>
        <taxon>Bacillota</taxon>
        <taxon>Bacilli</taxon>
        <taxon>Bacillales</taxon>
        <taxon>Alicyclobacillaceae</taxon>
        <taxon>Alicyclobacillus</taxon>
    </lineage>
</organism>
<dbReference type="InterPro" id="IPR009061">
    <property type="entry name" value="DNA-bd_dom_put_sf"/>
</dbReference>
<dbReference type="Proteomes" id="UP000663505">
    <property type="component" value="Chromosome"/>
</dbReference>
<reference evidence="7 8" key="1">
    <citation type="submission" date="2021-02" db="EMBL/GenBank/DDBJ databases">
        <title>Alicyclobacillus curvatus sp. nov. and Alicyclobacillus mengziensis sp. nov., two acidophilic bacteria isolated from acid mine drainage.</title>
        <authorList>
            <person name="Huang Y."/>
        </authorList>
    </citation>
    <scope>NUCLEOTIDE SEQUENCE [LARGE SCALE GENOMIC DNA]</scope>
    <source>
        <strain evidence="7 8">S30H14</strain>
    </source>
</reference>
<keyword evidence="4" id="KW-0804">Transcription</keyword>
<dbReference type="GO" id="GO:0003700">
    <property type="term" value="F:DNA-binding transcription factor activity"/>
    <property type="evidence" value="ECO:0007669"/>
    <property type="project" value="InterPro"/>
</dbReference>
<gene>
    <name evidence="7" type="ORF">JZ786_10745</name>
</gene>
<feature type="coiled-coil region" evidence="5">
    <location>
        <begin position="107"/>
        <end position="134"/>
    </location>
</feature>
<feature type="domain" description="HTH merR-type" evidence="6">
    <location>
        <begin position="8"/>
        <end position="78"/>
    </location>
</feature>
<dbReference type="AlphaFoldDB" id="A0A9X7Z885"/>
<dbReference type="RefSeq" id="WP_206658663.1">
    <property type="nucleotide sequence ID" value="NZ_CP071182.1"/>
</dbReference>
<dbReference type="Gene3D" id="1.10.1660.10">
    <property type="match status" value="1"/>
</dbReference>
<sequence>MTDLEMRMLTVEAVSQELGITPRTLRYYEQVGLISPTARTSGGHRLYNQSTVNLLGQILRLKDNLGISLQEIQEIIAAEESLKELRRTFHENVQTTETQKLLVERYINVLRELVDKMNKRIENVRSMRDMYQEQMEHSMRFLRDMETKVKEDYPQ</sequence>
<dbReference type="Pfam" id="PF13411">
    <property type="entry name" value="MerR_1"/>
    <property type="match status" value="1"/>
</dbReference>
<dbReference type="PANTHER" id="PTHR30204">
    <property type="entry name" value="REDOX-CYCLING DRUG-SENSING TRANSCRIPTIONAL ACTIVATOR SOXR"/>
    <property type="match status" value="1"/>
</dbReference>
<dbReference type="SMART" id="SM00422">
    <property type="entry name" value="HTH_MERR"/>
    <property type="match status" value="1"/>
</dbReference>
<evidence type="ECO:0000313" key="8">
    <source>
        <dbReference type="Proteomes" id="UP000663505"/>
    </source>
</evidence>
<evidence type="ECO:0000256" key="4">
    <source>
        <dbReference type="ARBA" id="ARBA00023163"/>
    </source>
</evidence>
<dbReference type="GO" id="GO:0003677">
    <property type="term" value="F:DNA binding"/>
    <property type="evidence" value="ECO:0007669"/>
    <property type="project" value="UniProtKB-KW"/>
</dbReference>